<dbReference type="RefSeq" id="WP_179826432.1">
    <property type="nucleotide sequence ID" value="NZ_JACCFS010000001.1"/>
</dbReference>
<dbReference type="EMBL" id="JACCFS010000001">
    <property type="protein sequence ID" value="NYJ36493.1"/>
    <property type="molecule type" value="Genomic_DNA"/>
</dbReference>
<evidence type="ECO:0000313" key="5">
    <source>
        <dbReference type="Proteomes" id="UP000572051"/>
    </source>
</evidence>
<feature type="transmembrane region" description="Helical" evidence="2">
    <location>
        <begin position="15"/>
        <end position="35"/>
    </location>
</feature>
<keyword evidence="5" id="KW-1185">Reference proteome</keyword>
<evidence type="ECO:0000313" key="4">
    <source>
        <dbReference type="EMBL" id="NYJ36493.1"/>
    </source>
</evidence>
<reference evidence="4 5" key="1">
    <citation type="submission" date="2020-07" db="EMBL/GenBank/DDBJ databases">
        <title>Sequencing the genomes of 1000 actinobacteria strains.</title>
        <authorList>
            <person name="Klenk H.-P."/>
        </authorList>
    </citation>
    <scope>NUCLEOTIDE SEQUENCE [LARGE SCALE GENOMIC DNA]</scope>
    <source>
        <strain evidence="4 5">DSM 44442</strain>
    </source>
</reference>
<feature type="domain" description="DM13" evidence="3">
    <location>
        <begin position="92"/>
        <end position="202"/>
    </location>
</feature>
<evidence type="ECO:0000256" key="1">
    <source>
        <dbReference type="SAM" id="MobiDB-lite"/>
    </source>
</evidence>
<feature type="region of interest" description="Disordered" evidence="1">
    <location>
        <begin position="51"/>
        <end position="90"/>
    </location>
</feature>
<protein>
    <recommendedName>
        <fullName evidence="3">DM13 domain-containing protein</fullName>
    </recommendedName>
</protein>
<feature type="compositionally biased region" description="Low complexity" evidence="1">
    <location>
        <begin position="51"/>
        <end position="65"/>
    </location>
</feature>
<comment type="caution">
    <text evidence="4">The sequence shown here is derived from an EMBL/GenBank/DDBJ whole genome shotgun (WGS) entry which is preliminary data.</text>
</comment>
<feature type="compositionally biased region" description="Acidic residues" evidence="1">
    <location>
        <begin position="66"/>
        <end position="76"/>
    </location>
</feature>
<gene>
    <name evidence="4" type="ORF">HNR10_004374</name>
</gene>
<dbReference type="Pfam" id="PF10517">
    <property type="entry name" value="DM13"/>
    <property type="match status" value="1"/>
</dbReference>
<dbReference type="PROSITE" id="PS51549">
    <property type="entry name" value="DM13"/>
    <property type="match status" value="1"/>
</dbReference>
<keyword evidence="2" id="KW-0812">Transmembrane</keyword>
<sequence>MNAGTEKRPPLLRPLVIWPVAGLVLVLVAAGLWAFQPWRLFTTRTVDEAPPAAVAASEEAPVPDGGDAEDGADGEDGAGSGGAEEEPADEPVVLGEGEFITQEHETSGSATVLELPDGTRHVRLADLATSDGPDLKVWITDQEAGGDWFKYGDGRHVALGELKGTHGDANYEIPADADLEGMTSVVIWCERFSVAFGSAPVEL</sequence>
<evidence type="ECO:0000256" key="2">
    <source>
        <dbReference type="SAM" id="Phobius"/>
    </source>
</evidence>
<evidence type="ECO:0000259" key="3">
    <source>
        <dbReference type="PROSITE" id="PS51549"/>
    </source>
</evidence>
<keyword evidence="2" id="KW-1133">Transmembrane helix</keyword>
<dbReference type="Proteomes" id="UP000572051">
    <property type="component" value="Unassembled WGS sequence"/>
</dbReference>
<dbReference type="AlphaFoldDB" id="A0A7Z0ESJ3"/>
<keyword evidence="2" id="KW-0472">Membrane</keyword>
<name>A0A7Z0ESJ3_9ACTN</name>
<dbReference type="InterPro" id="IPR019545">
    <property type="entry name" value="DM13_domain"/>
</dbReference>
<organism evidence="4 5">
    <name type="scientific">Nocardiopsis aegyptia</name>
    <dbReference type="NCBI Taxonomy" id="220378"/>
    <lineage>
        <taxon>Bacteria</taxon>
        <taxon>Bacillati</taxon>
        <taxon>Actinomycetota</taxon>
        <taxon>Actinomycetes</taxon>
        <taxon>Streptosporangiales</taxon>
        <taxon>Nocardiopsidaceae</taxon>
        <taxon>Nocardiopsis</taxon>
    </lineage>
</organism>
<proteinExistence type="predicted"/>
<accession>A0A7Z0ESJ3</accession>